<keyword evidence="4" id="KW-1185">Reference proteome</keyword>
<keyword evidence="2" id="KW-0812">Transmembrane</keyword>
<dbReference type="EMBL" id="JBHUKU010000001">
    <property type="protein sequence ID" value="MFD2457200.1"/>
    <property type="molecule type" value="Genomic_DNA"/>
</dbReference>
<dbReference type="Proteomes" id="UP001597419">
    <property type="component" value="Unassembled WGS sequence"/>
</dbReference>
<comment type="caution">
    <text evidence="3">The sequence shown here is derived from an EMBL/GenBank/DDBJ whole genome shotgun (WGS) entry which is preliminary data.</text>
</comment>
<name>A0ABW5GBD0_9PSEU</name>
<feature type="compositionally biased region" description="Basic and acidic residues" evidence="1">
    <location>
        <begin position="12"/>
        <end position="21"/>
    </location>
</feature>
<reference evidence="4" key="1">
    <citation type="journal article" date="2019" name="Int. J. Syst. Evol. Microbiol.">
        <title>The Global Catalogue of Microorganisms (GCM) 10K type strain sequencing project: providing services to taxonomists for standard genome sequencing and annotation.</title>
        <authorList>
            <consortium name="The Broad Institute Genomics Platform"/>
            <consortium name="The Broad Institute Genome Sequencing Center for Infectious Disease"/>
            <person name="Wu L."/>
            <person name="Ma J."/>
        </authorList>
    </citation>
    <scope>NUCLEOTIDE SEQUENCE [LARGE SCALE GENOMIC DNA]</scope>
    <source>
        <strain evidence="4">CGMCC 4.7643</strain>
    </source>
</reference>
<evidence type="ECO:0000256" key="1">
    <source>
        <dbReference type="SAM" id="MobiDB-lite"/>
    </source>
</evidence>
<feature type="transmembrane region" description="Helical" evidence="2">
    <location>
        <begin position="92"/>
        <end position="109"/>
    </location>
</feature>
<evidence type="ECO:0000256" key="2">
    <source>
        <dbReference type="SAM" id="Phobius"/>
    </source>
</evidence>
<evidence type="ECO:0000313" key="3">
    <source>
        <dbReference type="EMBL" id="MFD2457200.1"/>
    </source>
</evidence>
<keyword evidence="2" id="KW-1133">Transmembrane helix</keyword>
<gene>
    <name evidence="3" type="ORF">ACFSYJ_01250</name>
</gene>
<accession>A0ABW5GBD0</accession>
<organism evidence="3 4">
    <name type="scientific">Amycolatopsis samaneae</name>
    <dbReference type="NCBI Taxonomy" id="664691"/>
    <lineage>
        <taxon>Bacteria</taxon>
        <taxon>Bacillati</taxon>
        <taxon>Actinomycetota</taxon>
        <taxon>Actinomycetes</taxon>
        <taxon>Pseudonocardiales</taxon>
        <taxon>Pseudonocardiaceae</taxon>
        <taxon>Amycolatopsis</taxon>
    </lineage>
</organism>
<protein>
    <submittedName>
        <fullName evidence="3">Uncharacterized protein</fullName>
    </submittedName>
</protein>
<proteinExistence type="predicted"/>
<evidence type="ECO:0000313" key="4">
    <source>
        <dbReference type="Proteomes" id="UP001597419"/>
    </source>
</evidence>
<feature type="transmembrane region" description="Helical" evidence="2">
    <location>
        <begin position="115"/>
        <end position="133"/>
    </location>
</feature>
<feature type="region of interest" description="Disordered" evidence="1">
    <location>
        <begin position="1"/>
        <end position="36"/>
    </location>
</feature>
<dbReference type="RefSeq" id="WP_345402414.1">
    <property type="nucleotide sequence ID" value="NZ_BAABHG010000013.1"/>
</dbReference>
<keyword evidence="2" id="KW-0472">Membrane</keyword>
<sequence>MSILEVDPPSRPGDRGGEPSPRRARRRRPGADPDPARVTIILTGDLTTLCRELPLAPGTEQRRARGAHRRPARSVLDLIAEIVDNRGRTLRALLLGSVLLTILLAGVVLSARSVLAGVGAVPTAALSVLLTTAMRRQRATRAPVPGRR</sequence>